<feature type="compositionally biased region" description="Low complexity" evidence="1">
    <location>
        <begin position="83"/>
        <end position="116"/>
    </location>
</feature>
<dbReference type="PANTHER" id="PTHR32133">
    <property type="entry name" value="OS07G0120400 PROTEIN"/>
    <property type="match status" value="1"/>
</dbReference>
<evidence type="ECO:0000256" key="2">
    <source>
        <dbReference type="SAM" id="Phobius"/>
    </source>
</evidence>
<evidence type="ECO:0000313" key="4">
    <source>
        <dbReference type="EMBL" id="WVZ61680.1"/>
    </source>
</evidence>
<dbReference type="AlphaFoldDB" id="A0AAQ3SVP0"/>
<keyword evidence="2" id="KW-0812">Transmembrane</keyword>
<reference evidence="4 5" key="1">
    <citation type="submission" date="2024-02" db="EMBL/GenBank/DDBJ databases">
        <title>High-quality chromosome-scale genome assembly of Pensacola bahiagrass (Paspalum notatum Flugge var. saurae).</title>
        <authorList>
            <person name="Vega J.M."/>
            <person name="Podio M."/>
            <person name="Orjuela J."/>
            <person name="Siena L.A."/>
            <person name="Pessino S.C."/>
            <person name="Combes M.C."/>
            <person name="Mariac C."/>
            <person name="Albertini E."/>
            <person name="Pupilli F."/>
            <person name="Ortiz J.P.A."/>
            <person name="Leblanc O."/>
        </authorList>
    </citation>
    <scope>NUCLEOTIDE SEQUENCE [LARGE SCALE GENOMIC DNA]</scope>
    <source>
        <strain evidence="4">R1</strain>
        <tissue evidence="4">Leaf</tissue>
    </source>
</reference>
<evidence type="ECO:0000256" key="1">
    <source>
        <dbReference type="SAM" id="MobiDB-lite"/>
    </source>
</evidence>
<evidence type="ECO:0000259" key="3">
    <source>
        <dbReference type="Pfam" id="PF23635"/>
    </source>
</evidence>
<feature type="region of interest" description="Disordered" evidence="1">
    <location>
        <begin position="41"/>
        <end position="116"/>
    </location>
</feature>
<feature type="compositionally biased region" description="Basic residues" evidence="1">
    <location>
        <begin position="63"/>
        <end position="82"/>
    </location>
</feature>
<organism evidence="4 5">
    <name type="scientific">Paspalum notatum var. saurae</name>
    <dbReference type="NCBI Taxonomy" id="547442"/>
    <lineage>
        <taxon>Eukaryota</taxon>
        <taxon>Viridiplantae</taxon>
        <taxon>Streptophyta</taxon>
        <taxon>Embryophyta</taxon>
        <taxon>Tracheophyta</taxon>
        <taxon>Spermatophyta</taxon>
        <taxon>Magnoliopsida</taxon>
        <taxon>Liliopsida</taxon>
        <taxon>Poales</taxon>
        <taxon>Poaceae</taxon>
        <taxon>PACMAD clade</taxon>
        <taxon>Panicoideae</taxon>
        <taxon>Andropogonodae</taxon>
        <taxon>Paspaleae</taxon>
        <taxon>Paspalinae</taxon>
        <taxon>Paspalum</taxon>
    </lineage>
</organism>
<sequence length="459" mass="50062">MKMAVELQSLGSFIFQHFIMFYLIVVKLMIGAAFRKGERGYTGSVGPCEKSRAESPIPFATSKHPRSRRSARWRRRGRRRRSWTTPSARSSSASRRATRAASSARRSSASPGAASSPTVDFLRRYRAFHRTPPVLGFFYSHYRGQRLVSSFVPTARAPPIPQPPPAAGSPTPTCCVLDCRHGRLLLHDTQTSDHTVWDPTTGDQQRFSFPGNPPFHDFTAAVLCTEDGCDHLGCSGGPFLVVFVGTDSGSDDEGYEEGENDIAWASVYSSETDFWSASTSIDGISFVIEFMPRWPSLLAGGALCFILGLGEDFLKYDLATGALSVVSSPLEYLNFTLVTAEDDGLGVVTVDDYSLHLWSWRIDSHGVGQWMRGRVIGLDATASIALGDPSAKLDAVGFAEGADSVFISASGGIFTVELKSGRVRKIGEGGDFDPVFPFMSFCTPGTSLMPIDLFRQLSW</sequence>
<protein>
    <recommendedName>
        <fullName evidence="3">F-box protein AT5G49610-like beta-propeller domain-containing protein</fullName>
    </recommendedName>
</protein>
<accession>A0AAQ3SVP0</accession>
<feature type="transmembrane region" description="Helical" evidence="2">
    <location>
        <begin position="12"/>
        <end position="34"/>
    </location>
</feature>
<gene>
    <name evidence="4" type="ORF">U9M48_011515</name>
</gene>
<dbReference type="Pfam" id="PF23635">
    <property type="entry name" value="Beta-prop_AT5G49610-like"/>
    <property type="match status" value="1"/>
</dbReference>
<dbReference type="Proteomes" id="UP001341281">
    <property type="component" value="Chromosome 03"/>
</dbReference>
<keyword evidence="2" id="KW-1133">Transmembrane helix</keyword>
<name>A0AAQ3SVP0_PASNO</name>
<dbReference type="PANTHER" id="PTHR32133:SF359">
    <property type="entry name" value="F-BOX DOMAIN-CONTAINING PROTEIN"/>
    <property type="match status" value="1"/>
</dbReference>
<dbReference type="InterPro" id="IPR056594">
    <property type="entry name" value="AT5G49610-like_b-prop"/>
</dbReference>
<keyword evidence="2" id="KW-0472">Membrane</keyword>
<evidence type="ECO:0000313" key="5">
    <source>
        <dbReference type="Proteomes" id="UP001341281"/>
    </source>
</evidence>
<feature type="domain" description="F-box protein AT5G49610-like beta-propeller" evidence="3">
    <location>
        <begin position="176"/>
        <end position="441"/>
    </location>
</feature>
<dbReference type="EMBL" id="CP144747">
    <property type="protein sequence ID" value="WVZ61680.1"/>
    <property type="molecule type" value="Genomic_DNA"/>
</dbReference>
<proteinExistence type="predicted"/>
<keyword evidence="5" id="KW-1185">Reference proteome</keyword>